<dbReference type="PROSITE" id="PS50075">
    <property type="entry name" value="CARRIER"/>
    <property type="match status" value="1"/>
</dbReference>
<keyword evidence="6" id="KW-1185">Reference proteome</keyword>
<dbReference type="STRING" id="1121301.SAMN02745912_03900"/>
<dbReference type="Proteomes" id="UP000184465">
    <property type="component" value="Unassembled WGS sequence"/>
</dbReference>
<comment type="cofactor">
    <cofactor evidence="1">
        <name>pantetheine 4'-phosphate</name>
        <dbReference type="ChEBI" id="CHEBI:47942"/>
    </cofactor>
</comment>
<dbReference type="SUPFAM" id="SSF47336">
    <property type="entry name" value="ACP-like"/>
    <property type="match status" value="1"/>
</dbReference>
<dbReference type="GO" id="GO:0031177">
    <property type="term" value="F:phosphopantetheine binding"/>
    <property type="evidence" value="ECO:0007669"/>
    <property type="project" value="TreeGrafter"/>
</dbReference>
<dbReference type="Gene3D" id="3.30.559.10">
    <property type="entry name" value="Chloramphenicol acetyltransferase-like domain"/>
    <property type="match status" value="1"/>
</dbReference>
<evidence type="ECO:0000256" key="2">
    <source>
        <dbReference type="ARBA" id="ARBA00022450"/>
    </source>
</evidence>
<feature type="domain" description="Carrier" evidence="4">
    <location>
        <begin position="46"/>
        <end position="121"/>
    </location>
</feature>
<gene>
    <name evidence="5" type="ORF">SAMN02745912_03900</name>
</gene>
<dbReference type="Pfam" id="PF00550">
    <property type="entry name" value="PP-binding"/>
    <property type="match status" value="1"/>
</dbReference>
<reference evidence="5 6" key="1">
    <citation type="submission" date="2016-11" db="EMBL/GenBank/DDBJ databases">
        <authorList>
            <person name="Jaros S."/>
            <person name="Januszkiewicz K."/>
            <person name="Wedrychowicz H."/>
        </authorList>
    </citation>
    <scope>NUCLEOTIDE SEQUENCE [LARGE SCALE GENOMIC DNA]</scope>
    <source>
        <strain evidence="5 6">DSM 15212</strain>
    </source>
</reference>
<dbReference type="GO" id="GO:0003824">
    <property type="term" value="F:catalytic activity"/>
    <property type="evidence" value="ECO:0007669"/>
    <property type="project" value="InterPro"/>
</dbReference>
<dbReference type="PANTHER" id="PTHR45527:SF1">
    <property type="entry name" value="FATTY ACID SYNTHASE"/>
    <property type="match status" value="1"/>
</dbReference>
<evidence type="ECO:0000313" key="6">
    <source>
        <dbReference type="Proteomes" id="UP000184465"/>
    </source>
</evidence>
<dbReference type="GO" id="GO:0008610">
    <property type="term" value="P:lipid biosynthetic process"/>
    <property type="evidence" value="ECO:0007669"/>
    <property type="project" value="UniProtKB-ARBA"/>
</dbReference>
<dbReference type="GO" id="GO:0044550">
    <property type="term" value="P:secondary metabolite biosynthetic process"/>
    <property type="evidence" value="ECO:0007669"/>
    <property type="project" value="TreeGrafter"/>
</dbReference>
<dbReference type="Gene3D" id="1.10.1200.10">
    <property type="entry name" value="ACP-like"/>
    <property type="match status" value="1"/>
</dbReference>
<dbReference type="InterPro" id="IPR001242">
    <property type="entry name" value="Condensation_dom"/>
</dbReference>
<dbReference type="FunFam" id="3.30.559.30:FF:000001">
    <property type="entry name" value="Non-ribosomal peptide synthetase"/>
    <property type="match status" value="1"/>
</dbReference>
<dbReference type="InterPro" id="IPR023213">
    <property type="entry name" value="CAT-like_dom_sf"/>
</dbReference>
<feature type="non-terminal residue" evidence="5">
    <location>
        <position position="548"/>
    </location>
</feature>
<sequence>QELPEYMIPTYFVKMDKFPLNQSGKINRKLLPEPKKNLDLEKEYIAPENEIEVKLVEIWKEMLGVDRVGITDNFFEIGGHSLKATFLMSRINKEFNIDIPLREIFSYPVIKDLAECIKNSAKRTWSRIEPIKNQEYYDVSSSQKRMYLINKMSDGGIEYNVAVAMDIEGKLDKEKMKNVFNEIVRRHESFRTSFDMIDGKLVQKIHEEVDFEMEYKIATKEEGDKIIKDFIRPFDLSKAPLLRVVLIKIEEEKHILLMDMHHIISDGVSIGILYKEIEELYKGVELKRSQIQYKEFAAWHNDYLKTEEIRRQEEYWLDVLKGELPILDIITDYPRPMHQTYQGDRIRFSADKEIVYGLKEICIQNNSTMYMVLLSAYNILLSKYSRQEDIIVGTPVAGRYHADIQNVVGMFVNTIAMRNKPKEDLKFSEFLKEVRINALKAYENQEYQFEELVEKVNTKRDLSRNPVFDVMFSVPNVDITEIDIEGLRFKEHELEYNIAKFDLTLSAIEQEKRISFELEYSTSLYKRSSIMRMAENYINILKQIVKNP</sequence>
<evidence type="ECO:0000259" key="4">
    <source>
        <dbReference type="PROSITE" id="PS50075"/>
    </source>
</evidence>
<dbReference type="AlphaFoldDB" id="A0A1M6U9C6"/>
<dbReference type="FunFam" id="1.10.1200.10:FF:000005">
    <property type="entry name" value="Nonribosomal peptide synthetase 1"/>
    <property type="match status" value="1"/>
</dbReference>
<feature type="non-terminal residue" evidence="5">
    <location>
        <position position="1"/>
    </location>
</feature>
<dbReference type="EMBL" id="FRAG01000143">
    <property type="protein sequence ID" value="SHK65771.1"/>
    <property type="molecule type" value="Genomic_DNA"/>
</dbReference>
<accession>A0A1M6U9C6</accession>
<dbReference type="CDD" id="cd19531">
    <property type="entry name" value="LCL_NRPS-like"/>
    <property type="match status" value="1"/>
</dbReference>
<dbReference type="InterPro" id="IPR009081">
    <property type="entry name" value="PP-bd_ACP"/>
</dbReference>
<keyword evidence="2" id="KW-0596">Phosphopantetheine</keyword>
<dbReference type="GO" id="GO:0005829">
    <property type="term" value="C:cytosol"/>
    <property type="evidence" value="ECO:0007669"/>
    <property type="project" value="TreeGrafter"/>
</dbReference>
<evidence type="ECO:0000256" key="1">
    <source>
        <dbReference type="ARBA" id="ARBA00001957"/>
    </source>
</evidence>
<dbReference type="GO" id="GO:0043041">
    <property type="term" value="P:amino acid activation for nonribosomal peptide biosynthetic process"/>
    <property type="evidence" value="ECO:0007669"/>
    <property type="project" value="TreeGrafter"/>
</dbReference>
<dbReference type="Gene3D" id="3.30.300.30">
    <property type="match status" value="1"/>
</dbReference>
<organism evidence="5 6">
    <name type="scientific">Paramaledivibacter caminithermalis (strain DSM 15212 / CIP 107654 / DViRD3)</name>
    <name type="common">Clostridium caminithermale</name>
    <dbReference type="NCBI Taxonomy" id="1121301"/>
    <lineage>
        <taxon>Bacteria</taxon>
        <taxon>Bacillati</taxon>
        <taxon>Bacillota</taxon>
        <taxon>Clostridia</taxon>
        <taxon>Peptostreptococcales</taxon>
        <taxon>Caminicellaceae</taxon>
        <taxon>Paramaledivibacter</taxon>
    </lineage>
</organism>
<proteinExistence type="predicted"/>
<evidence type="ECO:0000313" key="5">
    <source>
        <dbReference type="EMBL" id="SHK65771.1"/>
    </source>
</evidence>
<protein>
    <submittedName>
        <fullName evidence="5">Phosphopantetheine attachment site</fullName>
    </submittedName>
</protein>
<dbReference type="Pfam" id="PF00668">
    <property type="entry name" value="Condensation"/>
    <property type="match status" value="1"/>
</dbReference>
<dbReference type="SUPFAM" id="SSF52777">
    <property type="entry name" value="CoA-dependent acyltransferases"/>
    <property type="match status" value="2"/>
</dbReference>
<name>A0A1M6U9C6_PARC5</name>
<dbReference type="InterPro" id="IPR036736">
    <property type="entry name" value="ACP-like_sf"/>
</dbReference>
<dbReference type="SUPFAM" id="SSF56801">
    <property type="entry name" value="Acetyl-CoA synthetase-like"/>
    <property type="match status" value="1"/>
</dbReference>
<evidence type="ECO:0000256" key="3">
    <source>
        <dbReference type="ARBA" id="ARBA00022553"/>
    </source>
</evidence>
<dbReference type="Gene3D" id="3.30.559.30">
    <property type="entry name" value="Nonribosomal peptide synthetase, condensation domain"/>
    <property type="match status" value="1"/>
</dbReference>
<dbReference type="PANTHER" id="PTHR45527">
    <property type="entry name" value="NONRIBOSOMAL PEPTIDE SYNTHETASE"/>
    <property type="match status" value="1"/>
</dbReference>
<dbReference type="InterPro" id="IPR045851">
    <property type="entry name" value="AMP-bd_C_sf"/>
</dbReference>
<keyword evidence="3" id="KW-0597">Phosphoprotein</keyword>